<reference evidence="15 16" key="1">
    <citation type="submission" date="2018-07" db="EMBL/GenBank/DDBJ databases">
        <title>Genomic Encyclopedia of Type Strains, Phase III (KMG-III): the genomes of soil and plant-associated and newly described type strains.</title>
        <authorList>
            <person name="Whitman W."/>
        </authorList>
    </citation>
    <scope>NUCLEOTIDE SEQUENCE [LARGE SCALE GENOMIC DNA]</scope>
    <source>
        <strain evidence="15 16">CECT 8236</strain>
    </source>
</reference>
<evidence type="ECO:0000259" key="14">
    <source>
        <dbReference type="SMART" id="SM01007"/>
    </source>
</evidence>
<evidence type="ECO:0000256" key="6">
    <source>
        <dbReference type="ARBA" id="ARBA00022833"/>
    </source>
</evidence>
<dbReference type="InterPro" id="IPR004661">
    <property type="entry name" value="AraD"/>
</dbReference>
<comment type="function">
    <text evidence="10">Involved in the degradation of L-arabinose. Catalyzes the interconversion of L-ribulose 5-phosphate (LRu5P) and D-xylulose 5-phosphate (D-Xu5P) via a retroaldol/aldol mechanism (carbon-carbon bond cleavage analogous to a class II aldolase reaction).</text>
</comment>
<dbReference type="NCBIfam" id="TIGR00760">
    <property type="entry name" value="araD"/>
    <property type="match status" value="1"/>
</dbReference>
<comment type="cofactor">
    <cofactor evidence="2">
        <name>Zn(2+)</name>
        <dbReference type="ChEBI" id="CHEBI:29105"/>
    </cofactor>
</comment>
<dbReference type="NCBIfam" id="NF009003">
    <property type="entry name" value="PRK12348.1"/>
    <property type="match status" value="1"/>
</dbReference>
<dbReference type="Proteomes" id="UP000256869">
    <property type="component" value="Unassembled WGS sequence"/>
</dbReference>
<evidence type="ECO:0000256" key="5">
    <source>
        <dbReference type="ARBA" id="ARBA00022723"/>
    </source>
</evidence>
<dbReference type="GO" id="GO:0016832">
    <property type="term" value="F:aldehyde-lyase activity"/>
    <property type="evidence" value="ECO:0007669"/>
    <property type="project" value="TreeGrafter"/>
</dbReference>
<dbReference type="Gene3D" id="3.40.225.10">
    <property type="entry name" value="Class II aldolase/adducin N-terminal domain"/>
    <property type="match status" value="1"/>
</dbReference>
<name>A0A3D9ITF4_9BACL</name>
<comment type="similarity">
    <text evidence="3">Belongs to the aldolase class II family. AraD/FucA subfamily.</text>
</comment>
<organism evidence="15 16">
    <name type="scientific">Cohnella lupini</name>
    <dbReference type="NCBI Taxonomy" id="1294267"/>
    <lineage>
        <taxon>Bacteria</taxon>
        <taxon>Bacillati</taxon>
        <taxon>Bacillota</taxon>
        <taxon>Bacilli</taxon>
        <taxon>Bacillales</taxon>
        <taxon>Paenibacillaceae</taxon>
        <taxon>Cohnella</taxon>
    </lineage>
</organism>
<evidence type="ECO:0000313" key="16">
    <source>
        <dbReference type="Proteomes" id="UP000256869"/>
    </source>
</evidence>
<dbReference type="AlphaFoldDB" id="A0A3D9ITF4"/>
<keyword evidence="5" id="KW-0479">Metal-binding</keyword>
<sequence>MMLEKEVFNLLEQLKAAVCQANAELPKYGLVTFTWGNVSGFDRESELMVIKPSGVPYEQLQPEQMVVVDLNGNVVEGSLRPSSDTPTHLVLYRSFPNVGGIVHTHSPWATIWSQAGQGIPALGTTQADYFYGTIPCTRAMTDSEIQGAYEAETGNVIVEAFHGIDPNRVPGVLVNSHAPFAWGKDAMDALHNAVVLEEVAKMAYHTRQLNSGVTSMNQTLLDKHYLRKHGANAYYGQPGQSSH</sequence>
<gene>
    <name evidence="15" type="ORF">DFP95_102430</name>
</gene>
<evidence type="ECO:0000256" key="10">
    <source>
        <dbReference type="ARBA" id="ARBA00053542"/>
    </source>
</evidence>
<feature type="domain" description="Class II aldolase/adducin N-terminal" evidence="14">
    <location>
        <begin position="16"/>
        <end position="204"/>
    </location>
</feature>
<evidence type="ECO:0000256" key="3">
    <source>
        <dbReference type="ARBA" id="ARBA00010037"/>
    </source>
</evidence>
<dbReference type="GO" id="GO:0019572">
    <property type="term" value="P:L-arabinose catabolic process"/>
    <property type="evidence" value="ECO:0007669"/>
    <property type="project" value="InterPro"/>
</dbReference>
<evidence type="ECO:0000256" key="9">
    <source>
        <dbReference type="ARBA" id="ARBA00023277"/>
    </source>
</evidence>
<dbReference type="CDD" id="cd00398">
    <property type="entry name" value="Aldolase_II"/>
    <property type="match status" value="1"/>
</dbReference>
<evidence type="ECO:0000256" key="1">
    <source>
        <dbReference type="ARBA" id="ARBA00001726"/>
    </source>
</evidence>
<evidence type="ECO:0000256" key="4">
    <source>
        <dbReference type="ARBA" id="ARBA00013186"/>
    </source>
</evidence>
<keyword evidence="9" id="KW-0119">Carbohydrate metabolism</keyword>
<keyword evidence="8" id="KW-0413">Isomerase</keyword>
<dbReference type="PANTHER" id="PTHR22789:SF8">
    <property type="entry name" value="L-RIBULOSE-5-PHOSPHATE 4-EPIMERASE SGBE"/>
    <property type="match status" value="1"/>
</dbReference>
<dbReference type="NCBIfam" id="NF006047">
    <property type="entry name" value="PRK08193.1"/>
    <property type="match status" value="1"/>
</dbReference>
<comment type="caution">
    <text evidence="15">The sequence shown here is derived from an EMBL/GenBank/DDBJ whole genome shotgun (WGS) entry which is preliminary data.</text>
</comment>
<evidence type="ECO:0000256" key="11">
    <source>
        <dbReference type="ARBA" id="ARBA00060520"/>
    </source>
</evidence>
<dbReference type="InterPro" id="IPR050197">
    <property type="entry name" value="Aldolase_class_II_sugar_metab"/>
</dbReference>
<evidence type="ECO:0000256" key="13">
    <source>
        <dbReference type="NCBIfam" id="TIGR00760"/>
    </source>
</evidence>
<protein>
    <recommendedName>
        <fullName evidence="12 13">L-ribulose-5-phosphate 4-epimerase</fullName>
        <ecNumber evidence="4 13">5.1.3.4</ecNumber>
    </recommendedName>
</protein>
<dbReference type="FunFam" id="3.40.225.10:FF:000001">
    <property type="entry name" value="L-ribulose-5-phosphate 4-epimerase UlaF"/>
    <property type="match status" value="1"/>
</dbReference>
<dbReference type="SMART" id="SM01007">
    <property type="entry name" value="Aldolase_II"/>
    <property type="match status" value="1"/>
</dbReference>
<dbReference type="EC" id="5.1.3.4" evidence="4 13"/>
<evidence type="ECO:0000256" key="7">
    <source>
        <dbReference type="ARBA" id="ARBA00022935"/>
    </source>
</evidence>
<evidence type="ECO:0000313" key="15">
    <source>
        <dbReference type="EMBL" id="RED65008.1"/>
    </source>
</evidence>
<dbReference type="GO" id="GO:0008270">
    <property type="term" value="F:zinc ion binding"/>
    <property type="evidence" value="ECO:0007669"/>
    <property type="project" value="InterPro"/>
</dbReference>
<dbReference type="InterPro" id="IPR001303">
    <property type="entry name" value="Aldolase_II/adducin_N"/>
</dbReference>
<dbReference type="GO" id="GO:0008742">
    <property type="term" value="F:L-ribulose-phosphate 4-epimerase activity"/>
    <property type="evidence" value="ECO:0007669"/>
    <property type="project" value="UniProtKB-UniRule"/>
</dbReference>
<evidence type="ECO:0000256" key="2">
    <source>
        <dbReference type="ARBA" id="ARBA00001947"/>
    </source>
</evidence>
<comment type="pathway">
    <text evidence="11">Carbohydrate degradation; L-arabinose degradation via L-ribulose; D-xylulose 5-phosphate from L-arabinose (bacterial route): step 3/3.</text>
</comment>
<evidence type="ECO:0000256" key="8">
    <source>
        <dbReference type="ARBA" id="ARBA00023235"/>
    </source>
</evidence>
<keyword evidence="7" id="KW-0054">Arabinose catabolism</keyword>
<dbReference type="SUPFAM" id="SSF53639">
    <property type="entry name" value="AraD/HMP-PK domain-like"/>
    <property type="match status" value="1"/>
</dbReference>
<keyword evidence="16" id="KW-1185">Reference proteome</keyword>
<dbReference type="EMBL" id="QRDY01000002">
    <property type="protein sequence ID" value="RED65008.1"/>
    <property type="molecule type" value="Genomic_DNA"/>
</dbReference>
<accession>A0A3D9ITF4</accession>
<keyword evidence="6" id="KW-0862">Zinc</keyword>
<proteinExistence type="inferred from homology"/>
<dbReference type="GO" id="GO:0005829">
    <property type="term" value="C:cytosol"/>
    <property type="evidence" value="ECO:0007669"/>
    <property type="project" value="TreeGrafter"/>
</dbReference>
<evidence type="ECO:0000256" key="12">
    <source>
        <dbReference type="ARBA" id="ARBA00074961"/>
    </source>
</evidence>
<comment type="catalytic activity">
    <reaction evidence="1">
        <text>L-ribulose 5-phosphate = D-xylulose 5-phosphate</text>
        <dbReference type="Rhea" id="RHEA:22368"/>
        <dbReference type="ChEBI" id="CHEBI:57737"/>
        <dbReference type="ChEBI" id="CHEBI:58226"/>
        <dbReference type="EC" id="5.1.3.4"/>
    </reaction>
</comment>
<dbReference type="InterPro" id="IPR036409">
    <property type="entry name" value="Aldolase_II/adducin_N_sf"/>
</dbReference>
<dbReference type="Pfam" id="PF00596">
    <property type="entry name" value="Aldolase_II"/>
    <property type="match status" value="1"/>
</dbReference>
<dbReference type="PANTHER" id="PTHR22789">
    <property type="entry name" value="FUCULOSE PHOSPHATE ALDOLASE"/>
    <property type="match status" value="1"/>
</dbReference>